<keyword evidence="2" id="KW-1133">Transmembrane helix</keyword>
<feature type="transmembrane region" description="Helical" evidence="2">
    <location>
        <begin position="258"/>
        <end position="276"/>
    </location>
</feature>
<feature type="transmembrane region" description="Helical" evidence="2">
    <location>
        <begin position="227"/>
        <end position="252"/>
    </location>
</feature>
<proteinExistence type="predicted"/>
<feature type="region of interest" description="Disordered" evidence="1">
    <location>
        <begin position="328"/>
        <end position="414"/>
    </location>
</feature>
<reference evidence="3" key="1">
    <citation type="submission" date="2014-09" db="EMBL/GenBank/DDBJ databases">
        <title>Genome sequence of the luminous mushroom Mycena chlorophos for searching fungal bioluminescence genes.</title>
        <authorList>
            <person name="Tanaka Y."/>
            <person name="Kasuga D."/>
            <person name="Oba Y."/>
            <person name="Hase S."/>
            <person name="Sato K."/>
            <person name="Oba Y."/>
            <person name="Sakakibara Y."/>
        </authorList>
    </citation>
    <scope>NUCLEOTIDE SEQUENCE</scope>
</reference>
<evidence type="ECO:0000313" key="4">
    <source>
        <dbReference type="Proteomes" id="UP000815677"/>
    </source>
</evidence>
<feature type="transmembrane region" description="Helical" evidence="2">
    <location>
        <begin position="64"/>
        <end position="83"/>
    </location>
</feature>
<dbReference type="EMBL" id="DF843160">
    <property type="protein sequence ID" value="GAT47132.1"/>
    <property type="molecule type" value="Genomic_DNA"/>
</dbReference>
<evidence type="ECO:0000256" key="1">
    <source>
        <dbReference type="SAM" id="MobiDB-lite"/>
    </source>
</evidence>
<dbReference type="Proteomes" id="UP000815677">
    <property type="component" value="Unassembled WGS sequence"/>
</dbReference>
<keyword evidence="2" id="KW-0472">Membrane</keyword>
<protein>
    <submittedName>
        <fullName evidence="3">Uncharacterized protein</fullName>
    </submittedName>
</protein>
<gene>
    <name evidence="3" type="ORF">MCHLO_04612</name>
</gene>
<evidence type="ECO:0000313" key="3">
    <source>
        <dbReference type="EMBL" id="GAT47132.1"/>
    </source>
</evidence>
<feature type="compositionally biased region" description="Low complexity" evidence="1">
    <location>
        <begin position="388"/>
        <end position="398"/>
    </location>
</feature>
<organism evidence="3 4">
    <name type="scientific">Mycena chlorophos</name>
    <name type="common">Agaric fungus</name>
    <name type="synonym">Agaricus chlorophos</name>
    <dbReference type="NCBI Taxonomy" id="658473"/>
    <lineage>
        <taxon>Eukaryota</taxon>
        <taxon>Fungi</taxon>
        <taxon>Dikarya</taxon>
        <taxon>Basidiomycota</taxon>
        <taxon>Agaricomycotina</taxon>
        <taxon>Agaricomycetes</taxon>
        <taxon>Agaricomycetidae</taxon>
        <taxon>Agaricales</taxon>
        <taxon>Marasmiineae</taxon>
        <taxon>Mycenaceae</taxon>
        <taxon>Mycena</taxon>
    </lineage>
</organism>
<keyword evidence="4" id="KW-1185">Reference proteome</keyword>
<keyword evidence="2" id="KW-0812">Transmembrane</keyword>
<feature type="transmembrane region" description="Helical" evidence="2">
    <location>
        <begin position="30"/>
        <end position="52"/>
    </location>
</feature>
<feature type="compositionally biased region" description="Basic and acidic residues" evidence="1">
    <location>
        <begin position="399"/>
        <end position="414"/>
    </location>
</feature>
<evidence type="ECO:0000256" key="2">
    <source>
        <dbReference type="SAM" id="Phobius"/>
    </source>
</evidence>
<name>A0ABQ0L7M4_MYCCL</name>
<sequence length="414" mass="45239">MGSAVSVPSTPPPGENAQDLWLERSNLDGFVLSGVFYGILSTIAFNTLSVFFKRKQGGSRENGLIAYVVVTFLLATVAFATNAKFNEQQYIDDRGVPGGPNAFGVMYYNSFYNMFAFIAYIVMGWMTNGLMLWRFNIIWGRSYWFAVFPACMFLGIITCSILLVVSLFLIANPFWAMNTTHFAIGYWSLSISLNIILTSGIIVRIWAAGRRIQAAMGQEHGQRFVSIAAMLIESAALYAIWSLVFLICYARGTPLANILLSGLGQIQGIAPLLILFRVAQGSAWTQDTANTGPMTFEHPVPGVRRHVHTGQSQSHRSYQLELGSLSPAADADTMEGSSSRSLSADCDSGISSRRRSEDVMVMTQLDDPELGMGPRAKPVSLLSDSVYASSSATATATAERSRSDWEHPPRIEGG</sequence>
<feature type="transmembrane region" description="Helical" evidence="2">
    <location>
        <begin position="183"/>
        <end position="206"/>
    </location>
</feature>
<feature type="transmembrane region" description="Helical" evidence="2">
    <location>
        <begin position="111"/>
        <end position="133"/>
    </location>
</feature>
<feature type="compositionally biased region" description="Low complexity" evidence="1">
    <location>
        <begin position="337"/>
        <end position="348"/>
    </location>
</feature>
<accession>A0ABQ0L7M4</accession>
<feature type="transmembrane region" description="Helical" evidence="2">
    <location>
        <begin position="145"/>
        <end position="171"/>
    </location>
</feature>